<accession>A0ABR8JM33</accession>
<organism evidence="3 4">
    <name type="scientific">Hymenobacter armeniacus</name>
    <dbReference type="NCBI Taxonomy" id="2771358"/>
    <lineage>
        <taxon>Bacteria</taxon>
        <taxon>Pseudomonadati</taxon>
        <taxon>Bacteroidota</taxon>
        <taxon>Cytophagia</taxon>
        <taxon>Cytophagales</taxon>
        <taxon>Hymenobacteraceae</taxon>
        <taxon>Hymenobacter</taxon>
    </lineage>
</organism>
<evidence type="ECO:0000259" key="2">
    <source>
        <dbReference type="Pfam" id="PF00582"/>
    </source>
</evidence>
<name>A0ABR8JM33_9BACT</name>
<feature type="domain" description="UspA" evidence="2">
    <location>
        <begin position="6"/>
        <end position="137"/>
    </location>
</feature>
<dbReference type="Proteomes" id="UP000606003">
    <property type="component" value="Unassembled WGS sequence"/>
</dbReference>
<sequence>MALSFLILTNLSETAKKATRYAAVLGKPLHVHLALLSLYQPPVLDPDLLTVTAAEAFRSQAETMQELQVAAQDLPAPAEVQVSIGTLHDAVSEAVHRSHPLLLVLGLSAEHNPLEHLLHHQALPVLRATHRPLLLVPEAAPPPCLPSRIVIATDAEPLMLNALSRNLAPLLASWPAHYTVVHVHARREQLAMPGQMALADVRASGLLPPGTPLELYEEHHLAPASGVLQAVADTAADLLILIARPRSFLGRLFHRSITAQVLRRSPVPVLLLPAVAAEMVD</sequence>
<comment type="similarity">
    <text evidence="1">Belongs to the universal stress protein A family.</text>
</comment>
<evidence type="ECO:0000256" key="1">
    <source>
        <dbReference type="ARBA" id="ARBA00008791"/>
    </source>
</evidence>
<dbReference type="RefSeq" id="WP_190922305.1">
    <property type="nucleotide sequence ID" value="NZ_JACXAC010000001.1"/>
</dbReference>
<dbReference type="InterPro" id="IPR006016">
    <property type="entry name" value="UspA"/>
</dbReference>
<reference evidence="3 4" key="1">
    <citation type="submission" date="2020-09" db="EMBL/GenBank/DDBJ databases">
        <authorList>
            <person name="Kim M.K."/>
        </authorList>
    </citation>
    <scope>NUCLEOTIDE SEQUENCE [LARGE SCALE GENOMIC DNA]</scope>
    <source>
        <strain evidence="3 4">BT189</strain>
    </source>
</reference>
<dbReference type="EMBL" id="JACXAC010000001">
    <property type="protein sequence ID" value="MBD2721043.1"/>
    <property type="molecule type" value="Genomic_DNA"/>
</dbReference>
<dbReference type="CDD" id="cd00293">
    <property type="entry name" value="USP-like"/>
    <property type="match status" value="1"/>
</dbReference>
<evidence type="ECO:0000313" key="3">
    <source>
        <dbReference type="EMBL" id="MBD2721043.1"/>
    </source>
</evidence>
<dbReference type="SUPFAM" id="SSF52402">
    <property type="entry name" value="Adenine nucleotide alpha hydrolases-like"/>
    <property type="match status" value="2"/>
</dbReference>
<proteinExistence type="inferred from homology"/>
<dbReference type="Gene3D" id="3.40.50.12370">
    <property type="match status" value="1"/>
</dbReference>
<dbReference type="PANTHER" id="PTHR46268:SF6">
    <property type="entry name" value="UNIVERSAL STRESS PROTEIN UP12"/>
    <property type="match status" value="1"/>
</dbReference>
<evidence type="ECO:0000313" key="4">
    <source>
        <dbReference type="Proteomes" id="UP000606003"/>
    </source>
</evidence>
<dbReference type="Pfam" id="PF00582">
    <property type="entry name" value="Usp"/>
    <property type="match status" value="2"/>
</dbReference>
<comment type="caution">
    <text evidence="3">The sequence shown here is derived from an EMBL/GenBank/DDBJ whole genome shotgun (WGS) entry which is preliminary data.</text>
</comment>
<dbReference type="PANTHER" id="PTHR46268">
    <property type="entry name" value="STRESS RESPONSE PROTEIN NHAX"/>
    <property type="match status" value="1"/>
</dbReference>
<gene>
    <name evidence="3" type="ORF">IC234_02815</name>
</gene>
<keyword evidence="4" id="KW-1185">Reference proteome</keyword>
<feature type="domain" description="UspA" evidence="2">
    <location>
        <begin position="148"/>
        <end position="272"/>
    </location>
</feature>
<protein>
    <submittedName>
        <fullName evidence="3">Universal stress protein</fullName>
    </submittedName>
</protein>